<dbReference type="InterPro" id="IPR000682">
    <property type="entry name" value="PCMT"/>
</dbReference>
<protein>
    <recommendedName>
        <fullName evidence="4">Protein-L-isoaspartate O-methyltransferase</fullName>
        <ecNumber evidence="3">2.1.1.77</ecNumber>
    </recommendedName>
    <alternativeName>
        <fullName evidence="11">L-isoaspartyl protein carboxyl methyltransferase</fullName>
    </alternativeName>
    <alternativeName>
        <fullName evidence="9">Protein L-isoaspartyl methyltransferase</fullName>
    </alternativeName>
    <alternativeName>
        <fullName evidence="10">Protein-beta-aspartate methyltransferase</fullName>
    </alternativeName>
</protein>
<accession>A0A0N0XYQ7</accession>
<comment type="caution">
    <text evidence="12">The sequence shown here is derived from an EMBL/GenBank/DDBJ whole genome shotgun (WGS) entry which is preliminary data.</text>
</comment>
<dbReference type="Proteomes" id="UP000037982">
    <property type="component" value="Unassembled WGS sequence"/>
</dbReference>
<evidence type="ECO:0000256" key="6">
    <source>
        <dbReference type="ARBA" id="ARBA00022603"/>
    </source>
</evidence>
<name>A0A0N0XYQ7_9ACTN</name>
<evidence type="ECO:0000256" key="8">
    <source>
        <dbReference type="ARBA" id="ARBA00022691"/>
    </source>
</evidence>
<evidence type="ECO:0000256" key="7">
    <source>
        <dbReference type="ARBA" id="ARBA00022679"/>
    </source>
</evidence>
<comment type="subcellular location">
    <subcellularLocation>
        <location evidence="1">Cytoplasm</location>
    </subcellularLocation>
</comment>
<evidence type="ECO:0000313" key="13">
    <source>
        <dbReference type="Proteomes" id="UP000037982"/>
    </source>
</evidence>
<dbReference type="SUPFAM" id="SSF53335">
    <property type="entry name" value="S-adenosyl-L-methionine-dependent methyltransferases"/>
    <property type="match status" value="1"/>
</dbReference>
<dbReference type="CDD" id="cd02440">
    <property type="entry name" value="AdoMet_MTases"/>
    <property type="match status" value="1"/>
</dbReference>
<dbReference type="GO" id="GO:0004719">
    <property type="term" value="F:protein-L-isoaspartate (D-aspartate) O-methyltransferase activity"/>
    <property type="evidence" value="ECO:0007669"/>
    <property type="project" value="UniProtKB-EC"/>
</dbReference>
<dbReference type="Gene3D" id="3.40.50.150">
    <property type="entry name" value="Vaccinia Virus protein VP39"/>
    <property type="match status" value="1"/>
</dbReference>
<evidence type="ECO:0000256" key="2">
    <source>
        <dbReference type="ARBA" id="ARBA00005369"/>
    </source>
</evidence>
<dbReference type="PANTHER" id="PTHR11579:SF0">
    <property type="entry name" value="PROTEIN-L-ISOASPARTATE(D-ASPARTATE) O-METHYLTRANSFERASE"/>
    <property type="match status" value="1"/>
</dbReference>
<dbReference type="EC" id="2.1.1.77" evidence="3"/>
<evidence type="ECO:0000313" key="12">
    <source>
        <dbReference type="EMBL" id="KPC64266.1"/>
    </source>
</evidence>
<sequence>MELPELQARLARVMDERGLWPADSPWVRPTMETYARHLFAPDRLWTWDGEAYVNVDRASDAKAWADLVYADPADSTITQVSDGLPTSSLSCEEVVADMLDSLMLEAGQPTLELGAATGRNARLLAERAGPGMVTTVEYDPRLAATAAANLAATGGGVEVITGDGVAGAPGRKFLRVISTFAVEEVPWAWVAQTAPGGRIVTPWGRLGHVALTVAPDGQSATGWVQGLATFMPARGTNQGLEWDQIRGSRPPAAEEPFARDVQQLHQNASLLFALRVIAPDIRVRTATDNSAVTIWLHDGHTSWATIASDMGEGTGVSRQGGPRRLAAELDAAWKQWVAAGAPSLYDFGMTRTWEGQYIWAHDPETGPRWSTAETPPLRAA</sequence>
<proteinExistence type="inferred from homology"/>
<evidence type="ECO:0000256" key="5">
    <source>
        <dbReference type="ARBA" id="ARBA00022490"/>
    </source>
</evidence>
<gene>
    <name evidence="12" type="ORF">ADL29_12090</name>
</gene>
<evidence type="ECO:0000256" key="4">
    <source>
        <dbReference type="ARBA" id="ARBA00013346"/>
    </source>
</evidence>
<evidence type="ECO:0000256" key="10">
    <source>
        <dbReference type="ARBA" id="ARBA00031323"/>
    </source>
</evidence>
<dbReference type="GO" id="GO:0032259">
    <property type="term" value="P:methylation"/>
    <property type="evidence" value="ECO:0007669"/>
    <property type="project" value="UniProtKB-KW"/>
</dbReference>
<dbReference type="Pfam" id="PF01135">
    <property type="entry name" value="PCMT"/>
    <property type="match status" value="1"/>
</dbReference>
<evidence type="ECO:0000256" key="3">
    <source>
        <dbReference type="ARBA" id="ARBA00011890"/>
    </source>
</evidence>
<evidence type="ECO:0000256" key="9">
    <source>
        <dbReference type="ARBA" id="ARBA00030757"/>
    </source>
</evidence>
<dbReference type="InterPro" id="IPR029063">
    <property type="entry name" value="SAM-dependent_MTases_sf"/>
</dbReference>
<keyword evidence="6 12" id="KW-0489">Methyltransferase</keyword>
<dbReference type="AlphaFoldDB" id="A0A0N0XYQ7"/>
<keyword evidence="5" id="KW-0963">Cytoplasm</keyword>
<keyword evidence="7 12" id="KW-0808">Transferase</keyword>
<dbReference type="PATRIC" id="fig|66876.3.peg.2642"/>
<reference evidence="13" key="1">
    <citation type="submission" date="2015-07" db="EMBL/GenBank/DDBJ databases">
        <authorList>
            <person name="Ju K.-S."/>
            <person name="Doroghazi J.R."/>
            <person name="Metcalf W.W."/>
        </authorList>
    </citation>
    <scope>NUCLEOTIDE SEQUENCE [LARGE SCALE GENOMIC DNA]</scope>
    <source>
        <strain evidence="13">NRRL ISP-5002</strain>
    </source>
</reference>
<keyword evidence="8" id="KW-0949">S-adenosyl-L-methionine</keyword>
<dbReference type="RefSeq" id="WP_053923660.1">
    <property type="nucleotide sequence ID" value="NZ_LGKG01000101.1"/>
</dbReference>
<dbReference type="PANTHER" id="PTHR11579">
    <property type="entry name" value="PROTEIN-L-ISOASPARTATE O-METHYLTRANSFERASE"/>
    <property type="match status" value="1"/>
</dbReference>
<comment type="similarity">
    <text evidence="2">Belongs to the methyltransferase superfamily. L-isoaspartyl/D-aspartyl protein methyltransferase family.</text>
</comment>
<dbReference type="GO" id="GO:0005737">
    <property type="term" value="C:cytoplasm"/>
    <property type="evidence" value="ECO:0007669"/>
    <property type="project" value="UniProtKB-SubCell"/>
</dbReference>
<evidence type="ECO:0000256" key="11">
    <source>
        <dbReference type="ARBA" id="ARBA00031350"/>
    </source>
</evidence>
<keyword evidence="13" id="KW-1185">Reference proteome</keyword>
<dbReference type="EMBL" id="LGKG01000101">
    <property type="protein sequence ID" value="KPC64266.1"/>
    <property type="molecule type" value="Genomic_DNA"/>
</dbReference>
<evidence type="ECO:0000256" key="1">
    <source>
        <dbReference type="ARBA" id="ARBA00004496"/>
    </source>
</evidence>
<organism evidence="12 13">
    <name type="scientific">Streptomyces chattanoogensis</name>
    <dbReference type="NCBI Taxonomy" id="66876"/>
    <lineage>
        <taxon>Bacteria</taxon>
        <taxon>Bacillati</taxon>
        <taxon>Actinomycetota</taxon>
        <taxon>Actinomycetes</taxon>
        <taxon>Kitasatosporales</taxon>
        <taxon>Streptomycetaceae</taxon>
        <taxon>Streptomyces</taxon>
    </lineage>
</organism>